<organism evidence="3 4">
    <name type="scientific">Laccaria amethystina LaAM-08-1</name>
    <dbReference type="NCBI Taxonomy" id="1095629"/>
    <lineage>
        <taxon>Eukaryota</taxon>
        <taxon>Fungi</taxon>
        <taxon>Dikarya</taxon>
        <taxon>Basidiomycota</taxon>
        <taxon>Agaricomycotina</taxon>
        <taxon>Agaricomycetes</taxon>
        <taxon>Agaricomycetidae</taxon>
        <taxon>Agaricales</taxon>
        <taxon>Agaricineae</taxon>
        <taxon>Hydnangiaceae</taxon>
        <taxon>Laccaria</taxon>
    </lineage>
</organism>
<feature type="compositionally biased region" description="Low complexity" evidence="1">
    <location>
        <begin position="33"/>
        <end position="57"/>
    </location>
</feature>
<feature type="region of interest" description="Disordered" evidence="1">
    <location>
        <begin position="30"/>
        <end position="76"/>
    </location>
</feature>
<proteinExistence type="predicted"/>
<protein>
    <submittedName>
        <fullName evidence="3">Unplaced genomic scaffold K443scaffold_34, whole genome shotgun sequence</fullName>
    </submittedName>
</protein>
<name>A0A0C9WXF0_9AGAR</name>
<evidence type="ECO:0000256" key="2">
    <source>
        <dbReference type="SAM" id="SignalP"/>
    </source>
</evidence>
<dbReference type="OrthoDB" id="3069828at2759"/>
<accession>A0A0C9WXF0</accession>
<evidence type="ECO:0000313" key="4">
    <source>
        <dbReference type="Proteomes" id="UP000054477"/>
    </source>
</evidence>
<evidence type="ECO:0000256" key="1">
    <source>
        <dbReference type="SAM" id="MobiDB-lite"/>
    </source>
</evidence>
<keyword evidence="4" id="KW-1185">Reference proteome</keyword>
<reference evidence="4" key="2">
    <citation type="submission" date="2015-01" db="EMBL/GenBank/DDBJ databases">
        <title>Evolutionary Origins and Diversification of the Mycorrhizal Mutualists.</title>
        <authorList>
            <consortium name="DOE Joint Genome Institute"/>
            <consortium name="Mycorrhizal Genomics Consortium"/>
            <person name="Kohler A."/>
            <person name="Kuo A."/>
            <person name="Nagy L.G."/>
            <person name="Floudas D."/>
            <person name="Copeland A."/>
            <person name="Barry K.W."/>
            <person name="Cichocki N."/>
            <person name="Veneault-Fourrey C."/>
            <person name="LaButti K."/>
            <person name="Lindquist E.A."/>
            <person name="Lipzen A."/>
            <person name="Lundell T."/>
            <person name="Morin E."/>
            <person name="Murat C."/>
            <person name="Riley R."/>
            <person name="Ohm R."/>
            <person name="Sun H."/>
            <person name="Tunlid A."/>
            <person name="Henrissat B."/>
            <person name="Grigoriev I.V."/>
            <person name="Hibbett D.S."/>
            <person name="Martin F."/>
        </authorList>
    </citation>
    <scope>NUCLEOTIDE SEQUENCE [LARGE SCALE GENOMIC DNA]</scope>
    <source>
        <strain evidence="4">LaAM-08-1</strain>
    </source>
</reference>
<feature type="signal peptide" evidence="2">
    <location>
        <begin position="1"/>
        <end position="19"/>
    </location>
</feature>
<dbReference type="AlphaFoldDB" id="A0A0C9WXF0"/>
<reference evidence="3 4" key="1">
    <citation type="submission" date="2014-04" db="EMBL/GenBank/DDBJ databases">
        <authorList>
            <consortium name="DOE Joint Genome Institute"/>
            <person name="Kuo A."/>
            <person name="Kohler A."/>
            <person name="Nagy L.G."/>
            <person name="Floudas D."/>
            <person name="Copeland A."/>
            <person name="Barry K.W."/>
            <person name="Cichocki N."/>
            <person name="Veneault-Fourrey C."/>
            <person name="LaButti K."/>
            <person name="Lindquist E.A."/>
            <person name="Lipzen A."/>
            <person name="Lundell T."/>
            <person name="Morin E."/>
            <person name="Murat C."/>
            <person name="Sun H."/>
            <person name="Tunlid A."/>
            <person name="Henrissat B."/>
            <person name="Grigoriev I.V."/>
            <person name="Hibbett D.S."/>
            <person name="Martin F."/>
            <person name="Nordberg H.P."/>
            <person name="Cantor M.N."/>
            <person name="Hua S.X."/>
        </authorList>
    </citation>
    <scope>NUCLEOTIDE SEQUENCE [LARGE SCALE GENOMIC DNA]</scope>
    <source>
        <strain evidence="3 4">LaAM-08-1</strain>
    </source>
</reference>
<sequence>MRLILIIAFVTALFGLVSSLAVPASQDLVPRARTSSPGPSRGRSKSPGPSRGRSKSPTPGPSGGGKSPSSTPKVPVEFRGSATKSFKMYKIPKDSAEQKGIKDWHKAVVRAHAATHHPTATEIHITKLVHTHGSKDGRPHVGYEVKGPNGKIRNNVAGSKNGNWHHAPVDHSQVPQAYRDAVEKKGHKL</sequence>
<dbReference type="Proteomes" id="UP000054477">
    <property type="component" value="Unassembled WGS sequence"/>
</dbReference>
<dbReference type="EMBL" id="KN838569">
    <property type="protein sequence ID" value="KIK04425.1"/>
    <property type="molecule type" value="Genomic_DNA"/>
</dbReference>
<keyword evidence="2" id="KW-0732">Signal</keyword>
<dbReference type="HOGENOM" id="CLU_1434650_0_0_1"/>
<gene>
    <name evidence="3" type="ORF">K443DRAFT_415597</name>
</gene>
<evidence type="ECO:0000313" key="3">
    <source>
        <dbReference type="EMBL" id="KIK04425.1"/>
    </source>
</evidence>
<feature type="chain" id="PRO_5002205513" evidence="2">
    <location>
        <begin position="20"/>
        <end position="189"/>
    </location>
</feature>